<dbReference type="GO" id="GO:0070475">
    <property type="term" value="P:rRNA base methylation"/>
    <property type="evidence" value="ECO:0007669"/>
    <property type="project" value="InterPro"/>
</dbReference>
<dbReference type="InterPro" id="IPR036412">
    <property type="entry name" value="HAD-like_sf"/>
</dbReference>
<dbReference type="EMBL" id="BRXW01000303">
    <property type="protein sequence ID" value="GMI17693.1"/>
    <property type="molecule type" value="Genomic_DNA"/>
</dbReference>
<keyword evidence="4" id="KW-1185">Reference proteome</keyword>
<accession>A0A9W7FTI4</accession>
<keyword evidence="1" id="KW-0812">Transmembrane</keyword>
<dbReference type="InterPro" id="IPR006357">
    <property type="entry name" value="HAD-SF_hydro_IIA"/>
</dbReference>
<dbReference type="AlphaFoldDB" id="A0A9W7FTI4"/>
<dbReference type="GO" id="GO:0009507">
    <property type="term" value="C:chloroplast"/>
    <property type="evidence" value="ECO:0007669"/>
    <property type="project" value="TreeGrafter"/>
</dbReference>
<name>A0A9W7FTI4_9STRA</name>
<proteinExistence type="predicted"/>
<dbReference type="PANTHER" id="PTHR19288:SF90">
    <property type="entry name" value="OS08G0542600 PROTEIN"/>
    <property type="match status" value="1"/>
</dbReference>
<dbReference type="GO" id="GO:0016791">
    <property type="term" value="F:phosphatase activity"/>
    <property type="evidence" value="ECO:0007669"/>
    <property type="project" value="TreeGrafter"/>
</dbReference>
<dbReference type="InterPro" id="IPR023214">
    <property type="entry name" value="HAD_sf"/>
</dbReference>
<dbReference type="SUPFAM" id="SSF56784">
    <property type="entry name" value="HAD-like"/>
    <property type="match status" value="1"/>
</dbReference>
<dbReference type="GO" id="GO:0070042">
    <property type="term" value="F:rRNA (uridine-N3-)-methyltransferase activity"/>
    <property type="evidence" value="ECO:0007669"/>
    <property type="project" value="InterPro"/>
</dbReference>
<dbReference type="Pfam" id="PF13344">
    <property type="entry name" value="Hydrolase_6"/>
    <property type="match status" value="1"/>
</dbReference>
<dbReference type="Pfam" id="PF13242">
    <property type="entry name" value="Hydrolase_like"/>
    <property type="match status" value="1"/>
</dbReference>
<organism evidence="3 4">
    <name type="scientific">Triparma laevis f. longispina</name>
    <dbReference type="NCBI Taxonomy" id="1714387"/>
    <lineage>
        <taxon>Eukaryota</taxon>
        <taxon>Sar</taxon>
        <taxon>Stramenopiles</taxon>
        <taxon>Ochrophyta</taxon>
        <taxon>Bolidophyceae</taxon>
        <taxon>Parmales</taxon>
        <taxon>Triparmaceae</taxon>
        <taxon>Triparma</taxon>
    </lineage>
</organism>
<evidence type="ECO:0000259" key="2">
    <source>
        <dbReference type="Pfam" id="PF10354"/>
    </source>
</evidence>
<keyword evidence="1" id="KW-0472">Membrane</keyword>
<dbReference type="Gene3D" id="3.40.50.1000">
    <property type="entry name" value="HAD superfamily/HAD-like"/>
    <property type="match status" value="2"/>
</dbReference>
<sequence>MMLRKKRTTLFLSKWTYAIFRPTNQRYFNNIPLSTLAINQSFTKTVSTLSVSDRILRIGRRSGLFNQMLLLLLFLVLLPPSSQLLAPLHLRSPRPRISLKLFSNAPKKTLIIGDGDLSYSASLPYPVTASVYESKITHQSTYLNSLINSQKIIDTGGSVLYGIDCTNPLNLCTQYDLIQFNFPHIPGKSNTKYNRELLSNFFNNCLPLLSPSGGISITLNKSQSGYESPNSIEWRGSWQLGLNTGEIVLTNAERFEVKYDLSSYRGKDVKFNVQDPIIYTFKKGGSVPSGYKLLSYFELHILNDSTLPSLPLISGYDLEIELFEVLEDIKTYVYTCTIIQNSAPLNHAKANEIRSKIEDHTLRSGYSLRSNKSGRPPSHPIPEILYNLEKKPSPLSELLKSYPSSSLNLDLWGLLHSGVTPYSGVLKSLRMLKVLRYKLNVISNSSKRLGETRKHLTSLGFDINLFENIITSGEVTFQYLLTLQPKKFFILGSGASDDLTFVTDSGHTVVYNIKDCDCILARGTFKIYTNPVQSKTTTLEYESIVKDLLNEAIGKEMLICNPDVYRPDPAIVNQSELDIMPGMIKRWYESILTSNGLYSEDLIYSIGKPHPLVFEEINKKDDSVYKLMFGDSLQTDILGSNRMKGWKSVWVTDNGIHRGATNFDSEIEKEDVKPDYIIQTFSI</sequence>
<protein>
    <recommendedName>
        <fullName evidence="2">25S rRNA (uridine-N(3))-methyltransferase BMT5-like domain-containing protein</fullName>
    </recommendedName>
</protein>
<dbReference type="Pfam" id="PF10354">
    <property type="entry name" value="BMT5-like"/>
    <property type="match status" value="1"/>
</dbReference>
<feature type="domain" description="25S rRNA (uridine-N(3))-methyltransferase BMT5-like" evidence="2">
    <location>
        <begin position="110"/>
        <end position="236"/>
    </location>
</feature>
<evidence type="ECO:0000313" key="3">
    <source>
        <dbReference type="EMBL" id="GMI17693.1"/>
    </source>
</evidence>
<dbReference type="Proteomes" id="UP001165122">
    <property type="component" value="Unassembled WGS sequence"/>
</dbReference>
<evidence type="ECO:0000313" key="4">
    <source>
        <dbReference type="Proteomes" id="UP001165122"/>
    </source>
</evidence>
<dbReference type="OrthoDB" id="426235at2759"/>
<dbReference type="PANTHER" id="PTHR19288">
    <property type="entry name" value="4-NITROPHENYLPHOSPHATASE-RELATED"/>
    <property type="match status" value="1"/>
</dbReference>
<gene>
    <name evidence="3" type="ORF">TrLO_g1085</name>
</gene>
<feature type="transmembrane region" description="Helical" evidence="1">
    <location>
        <begin position="64"/>
        <end position="86"/>
    </location>
</feature>
<evidence type="ECO:0000256" key="1">
    <source>
        <dbReference type="SAM" id="Phobius"/>
    </source>
</evidence>
<dbReference type="InterPro" id="IPR019446">
    <property type="entry name" value="BMT5-like"/>
</dbReference>
<comment type="caution">
    <text evidence="3">The sequence shown here is derived from an EMBL/GenBank/DDBJ whole genome shotgun (WGS) entry which is preliminary data.</text>
</comment>
<reference evidence="4" key="1">
    <citation type="journal article" date="2023" name="Commun. Biol.">
        <title>Genome analysis of Parmales, the sister group of diatoms, reveals the evolutionary specialization of diatoms from phago-mixotrophs to photoautotrophs.</title>
        <authorList>
            <person name="Ban H."/>
            <person name="Sato S."/>
            <person name="Yoshikawa S."/>
            <person name="Yamada K."/>
            <person name="Nakamura Y."/>
            <person name="Ichinomiya M."/>
            <person name="Sato N."/>
            <person name="Blanc-Mathieu R."/>
            <person name="Endo H."/>
            <person name="Kuwata A."/>
            <person name="Ogata H."/>
        </authorList>
    </citation>
    <scope>NUCLEOTIDE SEQUENCE [LARGE SCALE GENOMIC DNA]</scope>
    <source>
        <strain evidence="4">NIES 3700</strain>
    </source>
</reference>
<keyword evidence="1" id="KW-1133">Transmembrane helix</keyword>